<proteinExistence type="predicted"/>
<dbReference type="PRINTS" id="PR00837">
    <property type="entry name" value="V5TPXLIKE"/>
</dbReference>
<dbReference type="Gene3D" id="3.40.33.10">
    <property type="entry name" value="CAP"/>
    <property type="match status" value="1"/>
</dbReference>
<feature type="signal peptide" evidence="3">
    <location>
        <begin position="1"/>
        <end position="24"/>
    </location>
</feature>
<dbReference type="InterPro" id="IPR018244">
    <property type="entry name" value="Allrgn_V5/Tpx1_CS"/>
</dbReference>
<evidence type="ECO:0000256" key="1">
    <source>
        <dbReference type="ARBA" id="ARBA00003143"/>
    </source>
</evidence>
<name>A0ABM3RH31_SPIOL</name>
<dbReference type="Proteomes" id="UP000813463">
    <property type="component" value="Chromosome 3"/>
</dbReference>
<dbReference type="RefSeq" id="XP_056694917.1">
    <property type="nucleotide sequence ID" value="XM_056838939.1"/>
</dbReference>
<feature type="domain" description="SCP" evidence="4">
    <location>
        <begin position="29"/>
        <end position="159"/>
    </location>
</feature>
<keyword evidence="3" id="KW-0732">Signal</keyword>
<dbReference type="InterPro" id="IPR035940">
    <property type="entry name" value="CAP_sf"/>
</dbReference>
<evidence type="ECO:0000256" key="3">
    <source>
        <dbReference type="SAM" id="SignalP"/>
    </source>
</evidence>
<dbReference type="InterPro" id="IPR001283">
    <property type="entry name" value="CRISP-related"/>
</dbReference>
<protein>
    <submittedName>
        <fullName evidence="6">Pathogenesis-related protein 1-like</fullName>
    </submittedName>
</protein>
<organism evidence="5 6">
    <name type="scientific">Spinacia oleracea</name>
    <name type="common">Spinach</name>
    <dbReference type="NCBI Taxonomy" id="3562"/>
    <lineage>
        <taxon>Eukaryota</taxon>
        <taxon>Viridiplantae</taxon>
        <taxon>Streptophyta</taxon>
        <taxon>Embryophyta</taxon>
        <taxon>Tracheophyta</taxon>
        <taxon>Spermatophyta</taxon>
        <taxon>Magnoliopsida</taxon>
        <taxon>eudicotyledons</taxon>
        <taxon>Gunneridae</taxon>
        <taxon>Pentapetalae</taxon>
        <taxon>Caryophyllales</taxon>
        <taxon>Chenopodiaceae</taxon>
        <taxon>Chenopodioideae</taxon>
        <taxon>Anserineae</taxon>
        <taxon>Spinacia</taxon>
    </lineage>
</organism>
<reference evidence="5" key="1">
    <citation type="journal article" date="2021" name="Nat. Commun.">
        <title>Genomic analyses provide insights into spinach domestication and the genetic basis of agronomic traits.</title>
        <authorList>
            <person name="Cai X."/>
            <person name="Sun X."/>
            <person name="Xu C."/>
            <person name="Sun H."/>
            <person name="Wang X."/>
            <person name="Ge C."/>
            <person name="Zhang Z."/>
            <person name="Wang Q."/>
            <person name="Fei Z."/>
            <person name="Jiao C."/>
            <person name="Wang Q."/>
        </authorList>
    </citation>
    <scope>NUCLEOTIDE SEQUENCE [LARGE SCALE GENOMIC DNA]</scope>
    <source>
        <strain evidence="5">cv. Varoflay</strain>
    </source>
</reference>
<gene>
    <name evidence="6" type="primary">LOC130469573</name>
</gene>
<dbReference type="PROSITE" id="PS01010">
    <property type="entry name" value="CRISP_2"/>
    <property type="match status" value="1"/>
</dbReference>
<feature type="chain" id="PRO_5046098862" evidence="3">
    <location>
        <begin position="25"/>
        <end position="160"/>
    </location>
</feature>
<keyword evidence="2" id="KW-0568">Pathogenesis-related protein</keyword>
<keyword evidence="5" id="KW-1185">Reference proteome</keyword>
<reference evidence="6" key="2">
    <citation type="submission" date="2025-08" db="UniProtKB">
        <authorList>
            <consortium name="RefSeq"/>
        </authorList>
    </citation>
    <scope>IDENTIFICATION</scope>
    <source>
        <tissue evidence="6">Leaf</tissue>
    </source>
</reference>
<dbReference type="GeneID" id="130469573"/>
<keyword evidence="2" id="KW-0611">Plant defense</keyword>
<evidence type="ECO:0000256" key="2">
    <source>
        <dbReference type="ARBA" id="ARBA00023265"/>
    </source>
</evidence>
<accession>A0ABM3RH31</accession>
<dbReference type="Pfam" id="PF00188">
    <property type="entry name" value="CAP"/>
    <property type="match status" value="1"/>
</dbReference>
<evidence type="ECO:0000313" key="5">
    <source>
        <dbReference type="Proteomes" id="UP000813463"/>
    </source>
</evidence>
<comment type="function">
    <text evidence="1">Probably involved in the defense reaction of plants against pathogens.</text>
</comment>
<dbReference type="SUPFAM" id="SSF55797">
    <property type="entry name" value="PR-1-like"/>
    <property type="match status" value="1"/>
</dbReference>
<dbReference type="PANTHER" id="PTHR10334">
    <property type="entry name" value="CYSTEINE-RICH SECRETORY PROTEIN-RELATED"/>
    <property type="match status" value="1"/>
</dbReference>
<evidence type="ECO:0000259" key="4">
    <source>
        <dbReference type="SMART" id="SM00198"/>
    </source>
</evidence>
<evidence type="ECO:0000313" key="6">
    <source>
        <dbReference type="RefSeq" id="XP_056694917.1"/>
    </source>
</evidence>
<dbReference type="InterPro" id="IPR002413">
    <property type="entry name" value="V5_allergen-like"/>
</dbReference>
<dbReference type="SMART" id="SM00198">
    <property type="entry name" value="SCP"/>
    <property type="match status" value="1"/>
</dbReference>
<sequence length="160" mass="17724">MTISKFSLAIILISGLIMDHICWASSLSDSEVQFLTLTNAVRVKALQPPLVWNTTLADFASSYAKKRVVDCKLQHSKSPIYGESIATSPKDLSPAEAVDLWANKIMNYYYGSDTCQQMCAHYTRIVWKIAQSIGCAREKCQNGGTFITCNYYPPGNVVGE</sequence>
<dbReference type="PRINTS" id="PR00838">
    <property type="entry name" value="V5ALLERGEN"/>
</dbReference>
<dbReference type="InterPro" id="IPR014044">
    <property type="entry name" value="CAP_dom"/>
</dbReference>